<gene>
    <name evidence="1" type="ORF">EB796_018439</name>
</gene>
<dbReference type="AlphaFoldDB" id="A0A7J7JAI8"/>
<dbReference type="Proteomes" id="UP000593567">
    <property type="component" value="Unassembled WGS sequence"/>
</dbReference>
<accession>A0A7J7JAI8</accession>
<evidence type="ECO:0000313" key="2">
    <source>
        <dbReference type="Proteomes" id="UP000593567"/>
    </source>
</evidence>
<sequence length="91" mass="10435">MTRLQSSLVKDLYDAYIIMPPRRKRKLNTDHLVPQSEIKKASIELTLPEVEQSDSKENVLMKSELASDGETTTKDKVMQGTFSLYFEHCNS</sequence>
<proteinExistence type="predicted"/>
<organism evidence="1 2">
    <name type="scientific">Bugula neritina</name>
    <name type="common">Brown bryozoan</name>
    <name type="synonym">Sertularia neritina</name>
    <dbReference type="NCBI Taxonomy" id="10212"/>
    <lineage>
        <taxon>Eukaryota</taxon>
        <taxon>Metazoa</taxon>
        <taxon>Spiralia</taxon>
        <taxon>Lophotrochozoa</taxon>
        <taxon>Bryozoa</taxon>
        <taxon>Gymnolaemata</taxon>
        <taxon>Cheilostomatida</taxon>
        <taxon>Flustrina</taxon>
        <taxon>Buguloidea</taxon>
        <taxon>Bugulidae</taxon>
        <taxon>Bugula</taxon>
    </lineage>
</organism>
<comment type="caution">
    <text evidence="1">The sequence shown here is derived from an EMBL/GenBank/DDBJ whole genome shotgun (WGS) entry which is preliminary data.</text>
</comment>
<keyword evidence="2" id="KW-1185">Reference proteome</keyword>
<reference evidence="1" key="1">
    <citation type="submission" date="2020-06" db="EMBL/GenBank/DDBJ databases">
        <title>Draft genome of Bugula neritina, a colonial animal packing powerful symbionts and potential medicines.</title>
        <authorList>
            <person name="Rayko M."/>
        </authorList>
    </citation>
    <scope>NUCLEOTIDE SEQUENCE [LARGE SCALE GENOMIC DNA]</scope>
    <source>
        <strain evidence="1">Kwan_BN1</strain>
    </source>
</reference>
<dbReference type="EMBL" id="VXIV02002740">
    <property type="protein sequence ID" value="KAF6023252.1"/>
    <property type="molecule type" value="Genomic_DNA"/>
</dbReference>
<name>A0A7J7JAI8_BUGNE</name>
<evidence type="ECO:0000313" key="1">
    <source>
        <dbReference type="EMBL" id="KAF6023252.1"/>
    </source>
</evidence>
<protein>
    <submittedName>
        <fullName evidence="1">Uncharacterized protein</fullName>
    </submittedName>
</protein>